<organism evidence="1 2">
    <name type="scientific">Anaerotruncus colihominis</name>
    <dbReference type="NCBI Taxonomy" id="169435"/>
    <lineage>
        <taxon>Bacteria</taxon>
        <taxon>Bacillati</taxon>
        <taxon>Bacillota</taxon>
        <taxon>Clostridia</taxon>
        <taxon>Eubacteriales</taxon>
        <taxon>Oscillospiraceae</taxon>
        <taxon>Anaerotruncus</taxon>
    </lineage>
</organism>
<protein>
    <submittedName>
        <fullName evidence="1">Uncharacterized protein</fullName>
    </submittedName>
</protein>
<accession>A0A174TXD4</accession>
<name>A0A174TXD4_9FIRM</name>
<sequence length="76" mass="8604">MNTQKLAYDLALVYAQAQYTQALAENRVVVEPDNPQYPSHSLLLTGAFTDMYIELLNSPGLFEGLQEWEPKLLDTD</sequence>
<dbReference type="EMBL" id="CZBE01000027">
    <property type="protein sequence ID" value="CUQ12205.1"/>
    <property type="molecule type" value="Genomic_DNA"/>
</dbReference>
<reference evidence="1 2" key="1">
    <citation type="submission" date="2015-09" db="EMBL/GenBank/DDBJ databases">
        <authorList>
            <consortium name="Pathogen Informatics"/>
        </authorList>
    </citation>
    <scope>NUCLEOTIDE SEQUENCE [LARGE SCALE GENOMIC DNA]</scope>
    <source>
        <strain evidence="1 2">2789STDY5834939</strain>
    </source>
</reference>
<evidence type="ECO:0000313" key="2">
    <source>
        <dbReference type="Proteomes" id="UP000095765"/>
    </source>
</evidence>
<dbReference type="Proteomes" id="UP000095765">
    <property type="component" value="Unassembled WGS sequence"/>
</dbReference>
<dbReference type="AlphaFoldDB" id="A0A174TXD4"/>
<proteinExistence type="predicted"/>
<dbReference type="RefSeq" id="WP_195259937.1">
    <property type="nucleotide sequence ID" value="NZ_JADNBD010000014.1"/>
</dbReference>
<evidence type="ECO:0000313" key="1">
    <source>
        <dbReference type="EMBL" id="CUQ12205.1"/>
    </source>
</evidence>
<gene>
    <name evidence="1" type="ORF">ERS852551_03202</name>
</gene>